<feature type="domain" description="RNA-binding S4" evidence="3">
    <location>
        <begin position="35"/>
        <end position="99"/>
    </location>
</feature>
<dbReference type="Proteomes" id="UP000198976">
    <property type="component" value="Chromosome I"/>
</dbReference>
<gene>
    <name evidence="4" type="ORF">SAMN04489714_1792</name>
</gene>
<evidence type="ECO:0000256" key="2">
    <source>
        <dbReference type="SAM" id="MobiDB-lite"/>
    </source>
</evidence>
<dbReference type="InterPro" id="IPR036986">
    <property type="entry name" value="S4_RNA-bd_sf"/>
</dbReference>
<organism evidence="4 5">
    <name type="scientific">Schaalia radingae</name>
    <dbReference type="NCBI Taxonomy" id="131110"/>
    <lineage>
        <taxon>Bacteria</taxon>
        <taxon>Bacillati</taxon>
        <taxon>Actinomycetota</taxon>
        <taxon>Actinomycetes</taxon>
        <taxon>Actinomycetales</taxon>
        <taxon>Actinomycetaceae</taxon>
        <taxon>Schaalia</taxon>
    </lineage>
</organism>
<accession>A0ABY0VAU0</accession>
<keyword evidence="1" id="KW-0694">RNA-binding</keyword>
<evidence type="ECO:0000313" key="4">
    <source>
        <dbReference type="EMBL" id="SDU04009.1"/>
    </source>
</evidence>
<evidence type="ECO:0000259" key="3">
    <source>
        <dbReference type="SMART" id="SM00363"/>
    </source>
</evidence>
<evidence type="ECO:0000313" key="5">
    <source>
        <dbReference type="Proteomes" id="UP000198976"/>
    </source>
</evidence>
<reference evidence="4 5" key="1">
    <citation type="submission" date="2016-10" db="EMBL/GenBank/DDBJ databases">
        <authorList>
            <person name="Varghese N."/>
            <person name="Submissions S."/>
        </authorList>
    </citation>
    <scope>NUCLEOTIDE SEQUENCE [LARGE SCALE GENOMIC DNA]</scope>
    <source>
        <strain evidence="4 5">DSM 9169</strain>
    </source>
</reference>
<dbReference type="RefSeq" id="WP_070727699.1">
    <property type="nucleotide sequence ID" value="NZ_LT629792.1"/>
</dbReference>
<keyword evidence="4" id="KW-0346">Stress response</keyword>
<feature type="region of interest" description="Disordered" evidence="2">
    <location>
        <begin position="123"/>
        <end position="156"/>
    </location>
</feature>
<dbReference type="InterPro" id="IPR002942">
    <property type="entry name" value="S4_RNA-bd"/>
</dbReference>
<dbReference type="PROSITE" id="PS50889">
    <property type="entry name" value="S4"/>
    <property type="match status" value="1"/>
</dbReference>
<name>A0ABY0VAU0_9ACTO</name>
<sequence>MSNHDAEYGFPVESAHAADAEVPIPAGALSDQSFVRVDTWLWATRQVKSRSAATAAARAGHVKVNGEAAKAAQKVRVGDEVRLRVEGFDRVLEVRHLLAKRMGAPIARQCYVDLSLPRPRLSIPVARREKGTGRPTKKERRELDRLRGRDSSIRWR</sequence>
<feature type="compositionally biased region" description="Basic and acidic residues" evidence="2">
    <location>
        <begin position="139"/>
        <end position="156"/>
    </location>
</feature>
<dbReference type="Gene3D" id="3.10.290.10">
    <property type="entry name" value="RNA-binding S4 domain"/>
    <property type="match status" value="1"/>
</dbReference>
<proteinExistence type="predicted"/>
<protein>
    <submittedName>
        <fullName evidence="4">Heat shock protein Hsp15</fullName>
    </submittedName>
</protein>
<dbReference type="SMART" id="SM00363">
    <property type="entry name" value="S4"/>
    <property type="match status" value="1"/>
</dbReference>
<dbReference type="Pfam" id="PF01479">
    <property type="entry name" value="S4"/>
    <property type="match status" value="1"/>
</dbReference>
<evidence type="ECO:0000256" key="1">
    <source>
        <dbReference type="PROSITE-ProRule" id="PRU00182"/>
    </source>
</evidence>
<dbReference type="SUPFAM" id="SSF55174">
    <property type="entry name" value="Alpha-L RNA-binding motif"/>
    <property type="match status" value="1"/>
</dbReference>
<dbReference type="EMBL" id="LT629792">
    <property type="protein sequence ID" value="SDU04009.1"/>
    <property type="molecule type" value="Genomic_DNA"/>
</dbReference>
<keyword evidence="5" id="KW-1185">Reference proteome</keyword>